<dbReference type="InterPro" id="IPR029058">
    <property type="entry name" value="AB_hydrolase_fold"/>
</dbReference>
<keyword evidence="4" id="KW-1185">Reference proteome</keyword>
<feature type="domain" description="AB hydrolase-1" evidence="2">
    <location>
        <begin position="33"/>
        <end position="178"/>
    </location>
</feature>
<gene>
    <name evidence="3" type="ORF">ACFFQV_10410</name>
</gene>
<dbReference type="Gene3D" id="3.40.50.1820">
    <property type="entry name" value="alpha/beta hydrolase"/>
    <property type="match status" value="1"/>
</dbReference>
<evidence type="ECO:0000256" key="1">
    <source>
        <dbReference type="ARBA" id="ARBA00022801"/>
    </source>
</evidence>
<evidence type="ECO:0000313" key="3">
    <source>
        <dbReference type="EMBL" id="MFB9642699.1"/>
    </source>
</evidence>
<dbReference type="InterPro" id="IPR050266">
    <property type="entry name" value="AB_hydrolase_sf"/>
</dbReference>
<dbReference type="GO" id="GO:0016787">
    <property type="term" value="F:hydrolase activity"/>
    <property type="evidence" value="ECO:0007669"/>
    <property type="project" value="UniProtKB-KW"/>
</dbReference>
<dbReference type="RefSeq" id="WP_246192017.1">
    <property type="nucleotide sequence ID" value="NZ_BAAANI010000002.1"/>
</dbReference>
<protein>
    <submittedName>
        <fullName evidence="3">Alpha/beta hydrolase</fullName>
    </submittedName>
</protein>
<dbReference type="InterPro" id="IPR000073">
    <property type="entry name" value="AB_hydrolase_1"/>
</dbReference>
<dbReference type="PRINTS" id="PR00111">
    <property type="entry name" value="ABHYDROLASE"/>
</dbReference>
<accession>A0ABV5SUF9</accession>
<evidence type="ECO:0000313" key="4">
    <source>
        <dbReference type="Proteomes" id="UP001589667"/>
    </source>
</evidence>
<name>A0ABV5SUF9_9MICO</name>
<dbReference type="PANTHER" id="PTHR43798:SF31">
    <property type="entry name" value="AB HYDROLASE SUPERFAMILY PROTEIN YCLE"/>
    <property type="match status" value="1"/>
</dbReference>
<dbReference type="Pfam" id="PF00561">
    <property type="entry name" value="Abhydrolase_1"/>
    <property type="match status" value="1"/>
</dbReference>
<dbReference type="Proteomes" id="UP001589667">
    <property type="component" value="Unassembled WGS sequence"/>
</dbReference>
<comment type="caution">
    <text evidence="3">The sequence shown here is derived from an EMBL/GenBank/DDBJ whole genome shotgun (WGS) entry which is preliminary data.</text>
</comment>
<dbReference type="PANTHER" id="PTHR43798">
    <property type="entry name" value="MONOACYLGLYCEROL LIPASE"/>
    <property type="match status" value="1"/>
</dbReference>
<reference evidence="3 4" key="1">
    <citation type="submission" date="2024-09" db="EMBL/GenBank/DDBJ databases">
        <authorList>
            <person name="Sun Q."/>
            <person name="Mori K."/>
        </authorList>
    </citation>
    <scope>NUCLEOTIDE SEQUENCE [LARGE SCALE GENOMIC DNA]</scope>
    <source>
        <strain evidence="3 4">JCM 14321</strain>
    </source>
</reference>
<sequence length="304" mass="31944">MTTASLAASAFSVPVAGGALVGGQWHEDAAGLPVLAVHGITASHRNWDLFAEAMPERRIVAPDLRGRGHSNGLPGPYGLEQHADDLAAVLDALGIDRAYVVGHSMGAFVSVRLAQRHPERVAGLALVDGGLPVPSPAGVAAEELPKLLLGPALERLSMTFADRAAYLAFWRRHPALGPYWNDAIEGYVDYDLDGREPQLRSSANADAVAVNAVELDGRGGYTAALAALPAPVDVFRAPRGLLDEAPLYPEALVAEWAARVPALVTHEVADVNHYTILMTEGGTGSVIPVIRARIEAADTQEGAT</sequence>
<organism evidence="3 4">
    <name type="scientific">Agromyces lapidis</name>
    <dbReference type="NCBI Taxonomy" id="279574"/>
    <lineage>
        <taxon>Bacteria</taxon>
        <taxon>Bacillati</taxon>
        <taxon>Actinomycetota</taxon>
        <taxon>Actinomycetes</taxon>
        <taxon>Micrococcales</taxon>
        <taxon>Microbacteriaceae</taxon>
        <taxon>Agromyces</taxon>
    </lineage>
</organism>
<dbReference type="EMBL" id="JBHMBL010000002">
    <property type="protein sequence ID" value="MFB9642699.1"/>
    <property type="molecule type" value="Genomic_DNA"/>
</dbReference>
<evidence type="ECO:0000259" key="2">
    <source>
        <dbReference type="Pfam" id="PF00561"/>
    </source>
</evidence>
<keyword evidence="1 3" id="KW-0378">Hydrolase</keyword>
<dbReference type="SUPFAM" id="SSF53474">
    <property type="entry name" value="alpha/beta-Hydrolases"/>
    <property type="match status" value="1"/>
</dbReference>
<proteinExistence type="predicted"/>